<reference evidence="1" key="1">
    <citation type="journal article" date="2021" name="Proc. Natl. Acad. Sci. U.S.A.">
        <title>A Catalog of Tens of Thousands of Viruses from Human Metagenomes Reveals Hidden Associations with Chronic Diseases.</title>
        <authorList>
            <person name="Tisza M.J."/>
            <person name="Buck C.B."/>
        </authorList>
    </citation>
    <scope>NUCLEOTIDE SEQUENCE</scope>
    <source>
        <strain evidence="1">CtkyY8</strain>
    </source>
</reference>
<dbReference type="Pfam" id="PF04860">
    <property type="entry name" value="Phage_portal"/>
    <property type="match status" value="1"/>
</dbReference>
<sequence length="176" mass="20261">MKIFENLVALTLDYTPRQFIKRLIRDYEITGNAFVYLARENNKVIGLQILDPRYVKPIINTGGQILGYYQNLSGIKIFTKDEIFHLKSDNDLNFEALGRSKMRSLFVDLETDKEARESNLAFFKNNQTPSSLVVLDPNFTLPDGDDELKFRKQIKDLLESGKYTGGKNHHRSAVIE</sequence>
<protein>
    <submittedName>
        <fullName evidence="1">Portal protein</fullName>
    </submittedName>
</protein>
<organism evidence="1">
    <name type="scientific">virus sp. ctkyY8</name>
    <dbReference type="NCBI Taxonomy" id="2827995"/>
    <lineage>
        <taxon>Viruses</taxon>
    </lineage>
</organism>
<name>A0A8S5REA9_9VIRU</name>
<dbReference type="EMBL" id="BK059095">
    <property type="protein sequence ID" value="DAE29491.1"/>
    <property type="molecule type" value="Genomic_DNA"/>
</dbReference>
<proteinExistence type="predicted"/>
<evidence type="ECO:0000313" key="1">
    <source>
        <dbReference type="EMBL" id="DAE29491.1"/>
    </source>
</evidence>
<dbReference type="InterPro" id="IPR006944">
    <property type="entry name" value="Phage/GTA_portal"/>
</dbReference>
<accession>A0A8S5REA9</accession>